<dbReference type="Pfam" id="PF03795">
    <property type="entry name" value="YCII"/>
    <property type="match status" value="1"/>
</dbReference>
<sequence>MPESTWIEKEIIRDVVQWKKDMRSAGHYVFGNPLKPPGMTSSIVRNEAGDLEVVEAPVEEKSIIFYAFEILECESMEEAVELAKRHPALKFDQASMEVREIWDSLDLDVLGQEHPDHS</sequence>
<reference evidence="4" key="1">
    <citation type="journal article" date="2019" name="Int. J. Syst. Evol. Microbiol.">
        <title>The Global Catalogue of Microorganisms (GCM) 10K type strain sequencing project: providing services to taxonomists for standard genome sequencing and annotation.</title>
        <authorList>
            <consortium name="The Broad Institute Genomics Platform"/>
            <consortium name="The Broad Institute Genome Sequencing Center for Infectious Disease"/>
            <person name="Wu L."/>
            <person name="Ma J."/>
        </authorList>
    </citation>
    <scope>NUCLEOTIDE SEQUENCE [LARGE SCALE GENOMIC DNA]</scope>
    <source>
        <strain evidence="4">CGMCC-1.15741</strain>
    </source>
</reference>
<dbReference type="EMBL" id="JBHSSW010000001">
    <property type="protein sequence ID" value="MFC6196606.1"/>
    <property type="molecule type" value="Genomic_DNA"/>
</dbReference>
<comment type="similarity">
    <text evidence="1">Belongs to the YciI family.</text>
</comment>
<dbReference type="InterPro" id="IPR011008">
    <property type="entry name" value="Dimeric_a/b-barrel"/>
</dbReference>
<evidence type="ECO:0000259" key="2">
    <source>
        <dbReference type="Pfam" id="PF03795"/>
    </source>
</evidence>
<evidence type="ECO:0000313" key="4">
    <source>
        <dbReference type="Proteomes" id="UP001596303"/>
    </source>
</evidence>
<dbReference type="Proteomes" id="UP001596303">
    <property type="component" value="Unassembled WGS sequence"/>
</dbReference>
<evidence type="ECO:0000256" key="1">
    <source>
        <dbReference type="ARBA" id="ARBA00007689"/>
    </source>
</evidence>
<dbReference type="InterPro" id="IPR005545">
    <property type="entry name" value="YCII"/>
</dbReference>
<gene>
    <name evidence="3" type="ORF">ACFQDM_00875</name>
</gene>
<dbReference type="PANTHER" id="PTHR35174:SF3">
    <property type="entry name" value="BLL7171 PROTEIN"/>
    <property type="match status" value="1"/>
</dbReference>
<name>A0ABW1S4P2_9PROT</name>
<feature type="domain" description="YCII-related" evidence="2">
    <location>
        <begin position="8"/>
        <end position="102"/>
    </location>
</feature>
<protein>
    <submittedName>
        <fullName evidence="3">YciI family protein</fullName>
    </submittedName>
</protein>
<dbReference type="SUPFAM" id="SSF54909">
    <property type="entry name" value="Dimeric alpha+beta barrel"/>
    <property type="match status" value="1"/>
</dbReference>
<organism evidence="3 4">
    <name type="scientific">Ponticaulis profundi</name>
    <dbReference type="NCBI Taxonomy" id="2665222"/>
    <lineage>
        <taxon>Bacteria</taxon>
        <taxon>Pseudomonadati</taxon>
        <taxon>Pseudomonadota</taxon>
        <taxon>Alphaproteobacteria</taxon>
        <taxon>Hyphomonadales</taxon>
        <taxon>Hyphomonadaceae</taxon>
        <taxon>Ponticaulis</taxon>
    </lineage>
</organism>
<proteinExistence type="inferred from homology"/>
<dbReference type="PANTHER" id="PTHR35174">
    <property type="entry name" value="BLL7171 PROTEIN-RELATED"/>
    <property type="match status" value="1"/>
</dbReference>
<accession>A0ABW1S4P2</accession>
<evidence type="ECO:0000313" key="3">
    <source>
        <dbReference type="EMBL" id="MFC6196606.1"/>
    </source>
</evidence>
<keyword evidence="4" id="KW-1185">Reference proteome</keyword>
<comment type="caution">
    <text evidence="3">The sequence shown here is derived from an EMBL/GenBank/DDBJ whole genome shotgun (WGS) entry which is preliminary data.</text>
</comment>
<dbReference type="Gene3D" id="3.30.70.1060">
    <property type="entry name" value="Dimeric alpha+beta barrel"/>
    <property type="match status" value="1"/>
</dbReference>